<dbReference type="Pfam" id="PF07690">
    <property type="entry name" value="MFS_1"/>
    <property type="match status" value="1"/>
</dbReference>
<evidence type="ECO:0000256" key="4">
    <source>
        <dbReference type="ARBA" id="ARBA00022989"/>
    </source>
</evidence>
<dbReference type="CDD" id="cd17328">
    <property type="entry name" value="MFS_spinster_like"/>
    <property type="match status" value="1"/>
</dbReference>
<dbReference type="Proteomes" id="UP001501414">
    <property type="component" value="Unassembled WGS sequence"/>
</dbReference>
<feature type="transmembrane region" description="Helical" evidence="6">
    <location>
        <begin position="417"/>
        <end position="437"/>
    </location>
</feature>
<name>A0ABP4IDJ6_9PSEU</name>
<evidence type="ECO:0000313" key="9">
    <source>
        <dbReference type="Proteomes" id="UP001501414"/>
    </source>
</evidence>
<evidence type="ECO:0000256" key="5">
    <source>
        <dbReference type="ARBA" id="ARBA00023136"/>
    </source>
</evidence>
<feature type="transmembrane region" description="Helical" evidence="6">
    <location>
        <begin position="94"/>
        <end position="113"/>
    </location>
</feature>
<dbReference type="RefSeq" id="WP_344019399.1">
    <property type="nucleotide sequence ID" value="NZ_BAAAJK010000005.1"/>
</dbReference>
<reference evidence="9" key="1">
    <citation type="journal article" date="2019" name="Int. J. Syst. Evol. Microbiol.">
        <title>The Global Catalogue of Microorganisms (GCM) 10K type strain sequencing project: providing services to taxonomists for standard genome sequencing and annotation.</title>
        <authorList>
            <consortium name="The Broad Institute Genomics Platform"/>
            <consortium name="The Broad Institute Genome Sequencing Center for Infectious Disease"/>
            <person name="Wu L."/>
            <person name="Ma J."/>
        </authorList>
    </citation>
    <scope>NUCLEOTIDE SEQUENCE [LARGE SCALE GENOMIC DNA]</scope>
    <source>
        <strain evidence="9">JCM 11896</strain>
    </source>
</reference>
<comment type="caution">
    <text evidence="8">The sequence shown here is derived from an EMBL/GenBank/DDBJ whole genome shotgun (WGS) entry which is preliminary data.</text>
</comment>
<feature type="transmembrane region" description="Helical" evidence="6">
    <location>
        <begin position="152"/>
        <end position="171"/>
    </location>
</feature>
<dbReference type="Gene3D" id="1.20.1250.20">
    <property type="entry name" value="MFS general substrate transporter like domains"/>
    <property type="match status" value="1"/>
</dbReference>
<dbReference type="InterPro" id="IPR036259">
    <property type="entry name" value="MFS_trans_sf"/>
</dbReference>
<keyword evidence="4 6" id="KW-1133">Transmembrane helix</keyword>
<feature type="domain" description="Major facilitator superfamily (MFS) profile" evidence="7">
    <location>
        <begin position="28"/>
        <end position="440"/>
    </location>
</feature>
<comment type="subcellular location">
    <subcellularLocation>
        <location evidence="1">Cell membrane</location>
        <topology evidence="1">Multi-pass membrane protein</topology>
    </subcellularLocation>
</comment>
<gene>
    <name evidence="8" type="ORF">GCM10009613_13010</name>
</gene>
<accession>A0ABP4IDJ6</accession>
<evidence type="ECO:0000256" key="1">
    <source>
        <dbReference type="ARBA" id="ARBA00004651"/>
    </source>
</evidence>
<keyword evidence="3 6" id="KW-0812">Transmembrane</keyword>
<feature type="transmembrane region" description="Helical" evidence="6">
    <location>
        <begin position="370"/>
        <end position="391"/>
    </location>
</feature>
<proteinExistence type="predicted"/>
<keyword evidence="9" id="KW-1185">Reference proteome</keyword>
<feature type="transmembrane region" description="Helical" evidence="6">
    <location>
        <begin position="119"/>
        <end position="140"/>
    </location>
</feature>
<dbReference type="PANTHER" id="PTHR23505">
    <property type="entry name" value="SPINSTER"/>
    <property type="match status" value="1"/>
</dbReference>
<evidence type="ECO:0000313" key="8">
    <source>
        <dbReference type="EMBL" id="GAA1383502.1"/>
    </source>
</evidence>
<feature type="transmembrane region" description="Helical" evidence="6">
    <location>
        <begin position="183"/>
        <end position="202"/>
    </location>
</feature>
<feature type="transmembrane region" description="Helical" evidence="6">
    <location>
        <begin position="229"/>
        <end position="252"/>
    </location>
</feature>
<evidence type="ECO:0000256" key="2">
    <source>
        <dbReference type="ARBA" id="ARBA00022448"/>
    </source>
</evidence>
<keyword evidence="2" id="KW-0813">Transport</keyword>
<evidence type="ECO:0000256" key="3">
    <source>
        <dbReference type="ARBA" id="ARBA00022692"/>
    </source>
</evidence>
<dbReference type="PROSITE" id="PS50850">
    <property type="entry name" value="MFS"/>
    <property type="match status" value="1"/>
</dbReference>
<feature type="transmembrane region" description="Helical" evidence="6">
    <location>
        <begin position="330"/>
        <end position="349"/>
    </location>
</feature>
<feature type="transmembrane region" description="Helical" evidence="6">
    <location>
        <begin position="272"/>
        <end position="294"/>
    </location>
</feature>
<dbReference type="InterPro" id="IPR020846">
    <property type="entry name" value="MFS_dom"/>
</dbReference>
<sequence>MTSGRPREDFLPTEKDEQGAQASNAGRFLLLLFAANTFNFYDRAIPAIVAEPIKLEFGLSDLQIGVLAAAFTVVYALFGLPLGRLADNRSRARIMGWGIVAWSLLTAASGAAWNYVSLLLMRVGVGIGEASYAPAANSTIADLYPAHKRARAFGLFQLGLPVGLILAYFSVGAITEAFDSWRAPFVLAAIPGLLIAIGFFLVREPRRGASEKIAAPTTAEKVDRPFRRILAVPTMWCLIIAGIGANLAAYSVNTFTVPLFQRYFGVSLTTAAVLTGVVVGITGLIGLLVGGWVSDRAAGRSTGARVMVGAVATLLSVPLTWTALTLGPDATGLFVLLFGAGWLLQYLYYTSAYPAVADVVPPRLRSTATAVFFAAFYLLGGAIGPVIAGALSDSFAATALAAGAGEAEAAATGLRQALAVIVPISMAITAVGLFLAASRVGRDNAAMKAAVEAG</sequence>
<dbReference type="InterPro" id="IPR044770">
    <property type="entry name" value="MFS_spinster-like"/>
</dbReference>
<feature type="transmembrane region" description="Helical" evidence="6">
    <location>
        <begin position="62"/>
        <end position="82"/>
    </location>
</feature>
<dbReference type="SUPFAM" id="SSF103473">
    <property type="entry name" value="MFS general substrate transporter"/>
    <property type="match status" value="1"/>
</dbReference>
<feature type="transmembrane region" description="Helical" evidence="6">
    <location>
        <begin position="306"/>
        <end position="324"/>
    </location>
</feature>
<evidence type="ECO:0000259" key="7">
    <source>
        <dbReference type="PROSITE" id="PS50850"/>
    </source>
</evidence>
<organism evidence="8 9">
    <name type="scientific">Pseudonocardia kongjuensis</name>
    <dbReference type="NCBI Taxonomy" id="102227"/>
    <lineage>
        <taxon>Bacteria</taxon>
        <taxon>Bacillati</taxon>
        <taxon>Actinomycetota</taxon>
        <taxon>Actinomycetes</taxon>
        <taxon>Pseudonocardiales</taxon>
        <taxon>Pseudonocardiaceae</taxon>
        <taxon>Pseudonocardia</taxon>
    </lineage>
</organism>
<dbReference type="EMBL" id="BAAAJK010000005">
    <property type="protein sequence ID" value="GAA1383502.1"/>
    <property type="molecule type" value="Genomic_DNA"/>
</dbReference>
<protein>
    <submittedName>
        <fullName evidence="8">MFS transporter</fullName>
    </submittedName>
</protein>
<evidence type="ECO:0000256" key="6">
    <source>
        <dbReference type="SAM" id="Phobius"/>
    </source>
</evidence>
<dbReference type="PANTHER" id="PTHR23505:SF79">
    <property type="entry name" value="PROTEIN SPINSTER"/>
    <property type="match status" value="1"/>
</dbReference>
<keyword evidence="5 6" id="KW-0472">Membrane</keyword>
<dbReference type="InterPro" id="IPR011701">
    <property type="entry name" value="MFS"/>
</dbReference>